<dbReference type="SUPFAM" id="SSF51735">
    <property type="entry name" value="NAD(P)-binding Rossmann-fold domains"/>
    <property type="match status" value="1"/>
</dbReference>
<dbReference type="EMBL" id="AZFW01000031">
    <property type="protein sequence ID" value="KRM28592.1"/>
    <property type="molecule type" value="Genomic_DNA"/>
</dbReference>
<organism evidence="5 6">
    <name type="scientific">Schleiferilactobacillus harbinensis DSM 16991</name>
    <dbReference type="NCBI Taxonomy" id="1122147"/>
    <lineage>
        <taxon>Bacteria</taxon>
        <taxon>Bacillati</taxon>
        <taxon>Bacillota</taxon>
        <taxon>Bacilli</taxon>
        <taxon>Lactobacillales</taxon>
        <taxon>Lactobacillaceae</taxon>
        <taxon>Schleiferilactobacillus</taxon>
    </lineage>
</organism>
<accession>A0A0R1XEY9</accession>
<dbReference type="PANTHER" id="PTHR44154:SF1">
    <property type="entry name" value="QUINONE OXIDOREDUCTASE"/>
    <property type="match status" value="1"/>
</dbReference>
<keyword evidence="3" id="KW-0560">Oxidoreductase</keyword>
<sequence length="344" mass="37585">MQIMKAIGFTQHLPISDPHSLEDLTLPQPVPTGHDLLVNVHAVSINPVDTGTRGGGRRQLAQPKIIGWDAMGTVTAVGDAVTLFHPGDRVYYAGSYKRSGSDAEYQLVDERIVGHAPTQLTDAQAAAMPLTSLTAWEALFEKLHIPLNNKAANAHHTLLIINGSGGVGSVATQLAHWAGLQVIATASRPESQQWVRAHGADRVLNHRQPLPAQLHAAGYKDVDYILNLSHLDEHWSEIAEMIRPDGWIAAITENRQGIDLQRLTKKRATFAWEWMFSKSWYGYDLASQGEILDRAAAMLDAGTLQNTLTKTLSPLNAANLRQAHALVESGHMTRKVVVTGPWAN</sequence>
<dbReference type="InterPro" id="IPR051603">
    <property type="entry name" value="Zinc-ADH_QOR/CCCR"/>
</dbReference>
<comment type="caution">
    <text evidence="5">The sequence shown here is derived from an EMBL/GenBank/DDBJ whole genome shotgun (WGS) entry which is preliminary data.</text>
</comment>
<dbReference type="GO" id="GO:0008270">
    <property type="term" value="F:zinc ion binding"/>
    <property type="evidence" value="ECO:0007669"/>
    <property type="project" value="InterPro"/>
</dbReference>
<dbReference type="GO" id="GO:0016491">
    <property type="term" value="F:oxidoreductase activity"/>
    <property type="evidence" value="ECO:0007669"/>
    <property type="project" value="UniProtKB-KW"/>
</dbReference>
<comment type="similarity">
    <text evidence="1 3">Belongs to the zinc-containing alcohol dehydrogenase family. Quinone oxidoreductase subfamily.</text>
</comment>
<dbReference type="InterPro" id="IPR020843">
    <property type="entry name" value="ER"/>
</dbReference>
<dbReference type="InterPro" id="IPR036291">
    <property type="entry name" value="NAD(P)-bd_dom_sf"/>
</dbReference>
<dbReference type="InterPro" id="IPR011032">
    <property type="entry name" value="GroES-like_sf"/>
</dbReference>
<dbReference type="InterPro" id="IPR014182">
    <property type="entry name" value="ADH_Zn_typ-1"/>
</dbReference>
<gene>
    <name evidence="5" type="ORF">FC91_GL001752</name>
</gene>
<dbReference type="PATRIC" id="fig|1122147.4.peg.1811"/>
<evidence type="ECO:0000259" key="4">
    <source>
        <dbReference type="SMART" id="SM00829"/>
    </source>
</evidence>
<dbReference type="Pfam" id="PF08240">
    <property type="entry name" value="ADH_N"/>
    <property type="match status" value="1"/>
</dbReference>
<keyword evidence="2" id="KW-0521">NADP</keyword>
<dbReference type="Gene3D" id="3.90.180.10">
    <property type="entry name" value="Medium-chain alcohol dehydrogenases, catalytic domain"/>
    <property type="match status" value="1"/>
</dbReference>
<dbReference type="Proteomes" id="UP000050949">
    <property type="component" value="Unassembled WGS sequence"/>
</dbReference>
<dbReference type="Gene3D" id="3.40.50.720">
    <property type="entry name" value="NAD(P)-binding Rossmann-like Domain"/>
    <property type="match status" value="1"/>
</dbReference>
<dbReference type="eggNOG" id="COG0604">
    <property type="taxonomic scope" value="Bacteria"/>
</dbReference>
<dbReference type="NCBIfam" id="TIGR02817">
    <property type="entry name" value="adh_fam_1"/>
    <property type="match status" value="1"/>
</dbReference>
<name>A0A0R1XEY9_9LACO</name>
<evidence type="ECO:0000313" key="6">
    <source>
        <dbReference type="Proteomes" id="UP000050949"/>
    </source>
</evidence>
<dbReference type="Pfam" id="PF00107">
    <property type="entry name" value="ADH_zinc_N"/>
    <property type="match status" value="1"/>
</dbReference>
<dbReference type="CDD" id="cd08252">
    <property type="entry name" value="AL_MDR"/>
    <property type="match status" value="1"/>
</dbReference>
<dbReference type="PANTHER" id="PTHR44154">
    <property type="entry name" value="QUINONE OXIDOREDUCTASE"/>
    <property type="match status" value="1"/>
</dbReference>
<dbReference type="InterPro" id="IPR013149">
    <property type="entry name" value="ADH-like_C"/>
</dbReference>
<dbReference type="InterPro" id="IPR013154">
    <property type="entry name" value="ADH-like_N"/>
</dbReference>
<evidence type="ECO:0000256" key="1">
    <source>
        <dbReference type="ARBA" id="ARBA00010371"/>
    </source>
</evidence>
<reference evidence="5 6" key="1">
    <citation type="journal article" date="2015" name="Genome Announc.">
        <title>Expanding the biotechnology potential of lactobacilli through comparative genomics of 213 strains and associated genera.</title>
        <authorList>
            <person name="Sun Z."/>
            <person name="Harris H.M."/>
            <person name="McCann A."/>
            <person name="Guo C."/>
            <person name="Argimon S."/>
            <person name="Zhang W."/>
            <person name="Yang X."/>
            <person name="Jeffery I.B."/>
            <person name="Cooney J.C."/>
            <person name="Kagawa T.F."/>
            <person name="Liu W."/>
            <person name="Song Y."/>
            <person name="Salvetti E."/>
            <person name="Wrobel A."/>
            <person name="Rasinkangas P."/>
            <person name="Parkhill J."/>
            <person name="Rea M.C."/>
            <person name="O'Sullivan O."/>
            <person name="Ritari J."/>
            <person name="Douillard F.P."/>
            <person name="Paul Ross R."/>
            <person name="Yang R."/>
            <person name="Briner A.E."/>
            <person name="Felis G.E."/>
            <person name="de Vos W.M."/>
            <person name="Barrangou R."/>
            <person name="Klaenhammer T.R."/>
            <person name="Caufield P.W."/>
            <person name="Cui Y."/>
            <person name="Zhang H."/>
            <person name="O'Toole P.W."/>
        </authorList>
    </citation>
    <scope>NUCLEOTIDE SEQUENCE [LARGE SCALE GENOMIC DNA]</scope>
    <source>
        <strain evidence="5 6">DSM 16991</strain>
    </source>
</reference>
<keyword evidence="3" id="KW-0862">Zinc</keyword>
<proteinExistence type="inferred from homology"/>
<evidence type="ECO:0000313" key="5">
    <source>
        <dbReference type="EMBL" id="KRM28592.1"/>
    </source>
</evidence>
<evidence type="ECO:0000256" key="3">
    <source>
        <dbReference type="RuleBase" id="RU364000"/>
    </source>
</evidence>
<dbReference type="AlphaFoldDB" id="A0A0R1XEY9"/>
<evidence type="ECO:0000256" key="2">
    <source>
        <dbReference type="ARBA" id="ARBA00022857"/>
    </source>
</evidence>
<dbReference type="SMART" id="SM00829">
    <property type="entry name" value="PKS_ER"/>
    <property type="match status" value="1"/>
</dbReference>
<protein>
    <recommendedName>
        <fullName evidence="3">Zinc-type alcohol dehydrogenase-like protein</fullName>
    </recommendedName>
</protein>
<feature type="domain" description="Enoyl reductase (ER)" evidence="4">
    <location>
        <begin position="19"/>
        <end position="338"/>
    </location>
</feature>
<keyword evidence="3" id="KW-0479">Metal-binding</keyword>
<dbReference type="SUPFAM" id="SSF50129">
    <property type="entry name" value="GroES-like"/>
    <property type="match status" value="1"/>
</dbReference>